<organism evidence="4 5">
    <name type="scientific">Sphagnurus paluster</name>
    <dbReference type="NCBI Taxonomy" id="117069"/>
    <lineage>
        <taxon>Eukaryota</taxon>
        <taxon>Fungi</taxon>
        <taxon>Dikarya</taxon>
        <taxon>Basidiomycota</taxon>
        <taxon>Agaricomycotina</taxon>
        <taxon>Agaricomycetes</taxon>
        <taxon>Agaricomycetidae</taxon>
        <taxon>Agaricales</taxon>
        <taxon>Tricholomatineae</taxon>
        <taxon>Lyophyllaceae</taxon>
        <taxon>Sphagnurus</taxon>
    </lineage>
</organism>
<evidence type="ECO:0000259" key="3">
    <source>
        <dbReference type="Pfam" id="PF25581"/>
    </source>
</evidence>
<dbReference type="SUPFAM" id="SSF159245">
    <property type="entry name" value="AttH-like"/>
    <property type="match status" value="1"/>
</dbReference>
<reference evidence="4" key="1">
    <citation type="submission" date="2021-02" db="EMBL/GenBank/DDBJ databases">
        <authorList>
            <person name="Nieuwenhuis M."/>
            <person name="Van De Peppel L.J.J."/>
        </authorList>
    </citation>
    <scope>NUCLEOTIDE SEQUENCE</scope>
    <source>
        <strain evidence="4">D49</strain>
    </source>
</reference>
<feature type="signal peptide" evidence="1">
    <location>
        <begin position="1"/>
        <end position="21"/>
    </location>
</feature>
<evidence type="ECO:0000313" key="4">
    <source>
        <dbReference type="EMBL" id="KAG5639167.1"/>
    </source>
</evidence>
<dbReference type="OrthoDB" id="5344254at2759"/>
<gene>
    <name evidence="4" type="ORF">H0H81_006071</name>
</gene>
<evidence type="ECO:0000259" key="2">
    <source>
        <dbReference type="Pfam" id="PF24137"/>
    </source>
</evidence>
<feature type="domain" description="Diels-Alderase N-terminal" evidence="2">
    <location>
        <begin position="36"/>
        <end position="226"/>
    </location>
</feature>
<feature type="chain" id="PRO_5040154801" evidence="1">
    <location>
        <begin position="22"/>
        <end position="358"/>
    </location>
</feature>
<dbReference type="InterPro" id="IPR057722">
    <property type="entry name" value="AsqO/PenF-like_C"/>
</dbReference>
<dbReference type="Pfam" id="PF25581">
    <property type="entry name" value="AsqO_C"/>
    <property type="match status" value="1"/>
</dbReference>
<dbReference type="EMBL" id="JABCKI010005729">
    <property type="protein sequence ID" value="KAG5639167.1"/>
    <property type="molecule type" value="Genomic_DNA"/>
</dbReference>
<keyword evidence="5" id="KW-1185">Reference proteome</keyword>
<dbReference type="AlphaFoldDB" id="A0A9P7FV26"/>
<evidence type="ECO:0000256" key="1">
    <source>
        <dbReference type="SAM" id="SignalP"/>
    </source>
</evidence>
<dbReference type="Pfam" id="PF24137">
    <property type="entry name" value="DA_N"/>
    <property type="match status" value="1"/>
</dbReference>
<name>A0A9P7FV26_9AGAR</name>
<dbReference type="InterPro" id="IPR056402">
    <property type="entry name" value="DA_N"/>
</dbReference>
<dbReference type="Proteomes" id="UP000717328">
    <property type="component" value="Unassembled WGS sequence"/>
</dbReference>
<comment type="caution">
    <text evidence="4">The sequence shown here is derived from an EMBL/GenBank/DDBJ whole genome shotgun (WGS) entry which is preliminary data.</text>
</comment>
<sequence length="358" mass="38896">MIQAFTRIIFLGFLAPLSALAANLDNWEGTHIDVSTENHAVDWWYTQIVSQTPALNGVPPSIEIVLKHGNTFQFGASNTPPFPVEIHGFDLTGTRFAETLVFNQSSVVATPTGDTIGTWGNDEITFTASRDHKTFTINLNTDFAKGTVVVGSESHFFTGCGGTKTTDSPFFENLVSDGRPLTDAEIILYKKTGWRISIPAGPSVVDLTISGKAVKFTGSGYKDSNWGPNAMNEFVRSCGQPLTGKNNINSAHLSYHGKFVTSQCNIIGERTTDISIIRPLGEVLESGVTAPTAFDVTFILPDGKEIAFHAENIDVNPVFSVYHRWVAKYTGGAVGEEFSGYGITEWMNAGNVSHWPSF</sequence>
<protein>
    <submittedName>
        <fullName evidence="4">Uncharacterized protein</fullName>
    </submittedName>
</protein>
<reference evidence="4" key="2">
    <citation type="submission" date="2021-10" db="EMBL/GenBank/DDBJ databases">
        <title>Phylogenomics reveals ancestral predisposition of the termite-cultivated fungus Termitomyces towards a domesticated lifestyle.</title>
        <authorList>
            <person name="Auxier B."/>
            <person name="Grum-Grzhimaylo A."/>
            <person name="Cardenas M.E."/>
            <person name="Lodge J.D."/>
            <person name="Laessoe T."/>
            <person name="Pedersen O."/>
            <person name="Smith M.E."/>
            <person name="Kuyper T.W."/>
            <person name="Franco-Molano E.A."/>
            <person name="Baroni T.J."/>
            <person name="Aanen D.K."/>
        </authorList>
    </citation>
    <scope>NUCLEOTIDE SEQUENCE</scope>
    <source>
        <strain evidence="4">D49</strain>
    </source>
</reference>
<proteinExistence type="predicted"/>
<keyword evidence="1" id="KW-0732">Signal</keyword>
<accession>A0A9P7FV26</accession>
<feature type="domain" description="AsqO/PenF-like C-terminal" evidence="3">
    <location>
        <begin position="245"/>
        <end position="348"/>
    </location>
</feature>
<evidence type="ECO:0000313" key="5">
    <source>
        <dbReference type="Proteomes" id="UP000717328"/>
    </source>
</evidence>